<proteinExistence type="inferred from homology"/>
<dbReference type="InterPro" id="IPR006104">
    <property type="entry name" value="Glyco_hydro_2_N"/>
</dbReference>
<dbReference type="InterPro" id="IPR023232">
    <property type="entry name" value="Glyco_hydro_2_AS"/>
</dbReference>
<keyword evidence="11" id="KW-1185">Reference proteome</keyword>
<evidence type="ECO:0000259" key="7">
    <source>
        <dbReference type="Pfam" id="PF02837"/>
    </source>
</evidence>
<comment type="similarity">
    <text evidence="1">Belongs to the glycosyl hydrolase 2 family.</text>
</comment>
<dbReference type="Gene3D" id="2.60.120.260">
    <property type="entry name" value="Galactose-binding domain-like"/>
    <property type="match status" value="1"/>
</dbReference>
<dbReference type="PANTHER" id="PTHR42732">
    <property type="entry name" value="BETA-GALACTOSIDASE"/>
    <property type="match status" value="1"/>
</dbReference>
<dbReference type="NCBIfam" id="NF041463">
    <property type="entry name" value="GalB"/>
    <property type="match status" value="1"/>
</dbReference>
<dbReference type="Proteomes" id="UP000583266">
    <property type="component" value="Unassembled WGS sequence"/>
</dbReference>
<dbReference type="Pfam" id="PF02836">
    <property type="entry name" value="Glyco_hydro_2_C"/>
    <property type="match status" value="1"/>
</dbReference>
<evidence type="ECO:0000256" key="4">
    <source>
        <dbReference type="SAM" id="SignalP"/>
    </source>
</evidence>
<evidence type="ECO:0000256" key="3">
    <source>
        <dbReference type="ARBA" id="ARBA00023295"/>
    </source>
</evidence>
<evidence type="ECO:0000259" key="5">
    <source>
        <dbReference type="Pfam" id="PF00703"/>
    </source>
</evidence>
<dbReference type="InterPro" id="IPR013783">
    <property type="entry name" value="Ig-like_fold"/>
</dbReference>
<dbReference type="Pfam" id="PF02837">
    <property type="entry name" value="Glyco_hydro_2_N"/>
    <property type="match status" value="1"/>
</dbReference>
<feature type="signal peptide" evidence="4">
    <location>
        <begin position="1"/>
        <end position="25"/>
    </location>
</feature>
<dbReference type="PRINTS" id="PR00132">
    <property type="entry name" value="GLHYDRLASE2"/>
</dbReference>
<dbReference type="InterPro" id="IPR040605">
    <property type="entry name" value="Glyco_hydro2_dom5"/>
</dbReference>
<feature type="domain" description="Glycoside hydrolase family 2 immunoglobulin-like beta-sandwich" evidence="5">
    <location>
        <begin position="213"/>
        <end position="317"/>
    </location>
</feature>
<feature type="domain" description="DUF4982" evidence="8">
    <location>
        <begin position="668"/>
        <end position="725"/>
    </location>
</feature>
<dbReference type="Pfam" id="PF18565">
    <property type="entry name" value="Glyco_hydro2_C5"/>
    <property type="match status" value="1"/>
</dbReference>
<evidence type="ECO:0000259" key="8">
    <source>
        <dbReference type="Pfam" id="PF16355"/>
    </source>
</evidence>
<accession>A0A848GNK1</accession>
<dbReference type="InterPro" id="IPR017853">
    <property type="entry name" value="GH"/>
</dbReference>
<dbReference type="AlphaFoldDB" id="A0A848GNK1"/>
<evidence type="ECO:0000259" key="6">
    <source>
        <dbReference type="Pfam" id="PF02836"/>
    </source>
</evidence>
<feature type="chain" id="PRO_5032365962" evidence="4">
    <location>
        <begin position="26"/>
        <end position="846"/>
    </location>
</feature>
<organism evidence="10 11">
    <name type="scientific">Chitinophaga fulva</name>
    <dbReference type="NCBI Taxonomy" id="2728842"/>
    <lineage>
        <taxon>Bacteria</taxon>
        <taxon>Pseudomonadati</taxon>
        <taxon>Bacteroidota</taxon>
        <taxon>Chitinophagia</taxon>
        <taxon>Chitinophagales</taxon>
        <taxon>Chitinophagaceae</taxon>
        <taxon>Chitinophaga</taxon>
    </lineage>
</organism>
<evidence type="ECO:0000256" key="2">
    <source>
        <dbReference type="ARBA" id="ARBA00022801"/>
    </source>
</evidence>
<dbReference type="Gene3D" id="3.20.20.80">
    <property type="entry name" value="Glycosidases"/>
    <property type="match status" value="1"/>
</dbReference>
<dbReference type="SUPFAM" id="SSF51445">
    <property type="entry name" value="(Trans)glycosidases"/>
    <property type="match status" value="1"/>
</dbReference>
<name>A0A848GNK1_9BACT</name>
<dbReference type="InterPro" id="IPR051913">
    <property type="entry name" value="GH2_Domain-Containing"/>
</dbReference>
<dbReference type="InterPro" id="IPR006102">
    <property type="entry name" value="Ig-like_GH2"/>
</dbReference>
<comment type="caution">
    <text evidence="10">The sequence shown here is derived from an EMBL/GenBank/DDBJ whole genome shotgun (WGS) entry which is preliminary data.</text>
</comment>
<feature type="domain" description="Glycoside hydrolase family 2 catalytic" evidence="6">
    <location>
        <begin position="327"/>
        <end position="516"/>
    </location>
</feature>
<gene>
    <name evidence="10" type="ORF">HHL17_17265</name>
</gene>
<evidence type="ECO:0000259" key="9">
    <source>
        <dbReference type="Pfam" id="PF18565"/>
    </source>
</evidence>
<dbReference type="InterPro" id="IPR006101">
    <property type="entry name" value="Glyco_hydro_2"/>
</dbReference>
<dbReference type="InterPro" id="IPR008979">
    <property type="entry name" value="Galactose-bd-like_sf"/>
</dbReference>
<keyword evidence="3" id="KW-0326">Glycosidase</keyword>
<evidence type="ECO:0000256" key="1">
    <source>
        <dbReference type="ARBA" id="ARBA00007401"/>
    </source>
</evidence>
<dbReference type="EMBL" id="JABBGC010000002">
    <property type="protein sequence ID" value="NML38959.1"/>
    <property type="molecule type" value="Genomic_DNA"/>
</dbReference>
<dbReference type="Pfam" id="PF16355">
    <property type="entry name" value="DUF4982"/>
    <property type="match status" value="1"/>
</dbReference>
<protein>
    <submittedName>
        <fullName evidence="10">Glycoside hydrolase family 2 protein</fullName>
    </submittedName>
</protein>
<keyword evidence="4" id="KW-0732">Signal</keyword>
<dbReference type="InterPro" id="IPR036156">
    <property type="entry name" value="Beta-gal/glucu_dom_sf"/>
</dbReference>
<sequence>MIMIYRTGIMFALVCWLLCTVRASAQSSFLREGNGDVTLFDANWRFARFGTQADGTVKAETTGMEQSGFADGGWEQLDLPHDWAIAGPFRIELSGNTGKLPWKGIGWYRKQFEIPEQDKDKKIFLDFDGAMAYAKVWVNGHYVGTWPYGYNSFRMDITPYLQFGQKNVVAVRLDTDSWDSRWYPGAGLYRHVWLVKTAPVHTAHWGTCITASNISENKASVKLDVRVENQGNVPVKAFVNTVIYTSPDGKKIGRKVAATSEQSFELSPGSFRNASAELTLDHPVLWSLEHPGLYIAQTTVHTPEGRKDSYNTVFGIRKLEFTPRDGFRLNGKRVDIKGVCLHSDMGAIGTAINITALRRQLTIMKNMGCNAIRTSHNPPAPELLELADQMGLLVWDESFDAWKHGKRKNDYNKLFPEWHEKDLVAMVHRDRNHPAVIMWSIGNEVMDQQDVAITKELTDIVHREDPTRPVSNAYNDPDGGRNSGAAMALDVMGVNYFFSQQSKWDQDERYKNKPTMGSETSSCVSSRGEYFFGENYHNYQVTSYDVAWPGWGCSPDEQFRINAKHPHLLGEFVWTGFDYLGEPTPFNSDETNLLNFRTDTAKRRELEKALEEIRRKNPPSRSSYFGIVDLCGFPKDRFYNYQAHWRPEYPMAHIMPHWNWPGRIDSLVPVHVYTSGDKAELFLNGKSLGMKAKRPGIDFRLVWDSVIYQPGELKVVAYKNGKYWATDVVKTAGEASALLLKPESETVSGDGISLCYITLLVVDKNKVMVPGAHPLVKFSMEGPGEIVATDNGDATSLVSFKSTERLAYNGMAQVIIRAKKGATGVIKVSAASEGNLKMATQKINIH</sequence>
<feature type="domain" description="Glycoside hydrolase family 2" evidence="9">
    <location>
        <begin position="740"/>
        <end position="834"/>
    </location>
</feature>
<dbReference type="SUPFAM" id="SSF49785">
    <property type="entry name" value="Galactose-binding domain-like"/>
    <property type="match status" value="1"/>
</dbReference>
<dbReference type="GO" id="GO:0005975">
    <property type="term" value="P:carbohydrate metabolic process"/>
    <property type="evidence" value="ECO:0007669"/>
    <property type="project" value="InterPro"/>
</dbReference>
<dbReference type="Gene3D" id="2.60.40.10">
    <property type="entry name" value="Immunoglobulins"/>
    <property type="match status" value="3"/>
</dbReference>
<dbReference type="SUPFAM" id="SSF49303">
    <property type="entry name" value="beta-Galactosidase/glucuronidase domain"/>
    <property type="match status" value="1"/>
</dbReference>
<keyword evidence="2 10" id="KW-0378">Hydrolase</keyword>
<reference evidence="10 11" key="1">
    <citation type="submission" date="2020-04" db="EMBL/GenBank/DDBJ databases">
        <title>Chitinophaga sp. G-6-1-13 sp. nov., isolated from soil.</title>
        <authorList>
            <person name="Dahal R.H."/>
            <person name="Chaudhary D.K."/>
        </authorList>
    </citation>
    <scope>NUCLEOTIDE SEQUENCE [LARGE SCALE GENOMIC DNA]</scope>
    <source>
        <strain evidence="10 11">G-6-1-13</strain>
    </source>
</reference>
<dbReference type="InterPro" id="IPR048229">
    <property type="entry name" value="GalB-like"/>
</dbReference>
<evidence type="ECO:0000313" key="11">
    <source>
        <dbReference type="Proteomes" id="UP000583266"/>
    </source>
</evidence>
<dbReference type="InterPro" id="IPR032311">
    <property type="entry name" value="DUF4982"/>
</dbReference>
<evidence type="ECO:0000313" key="10">
    <source>
        <dbReference type="EMBL" id="NML38959.1"/>
    </source>
</evidence>
<dbReference type="GO" id="GO:0004553">
    <property type="term" value="F:hydrolase activity, hydrolyzing O-glycosyl compounds"/>
    <property type="evidence" value="ECO:0007669"/>
    <property type="project" value="InterPro"/>
</dbReference>
<dbReference type="PANTHER" id="PTHR42732:SF1">
    <property type="entry name" value="BETA-MANNOSIDASE"/>
    <property type="match status" value="1"/>
</dbReference>
<dbReference type="InterPro" id="IPR006103">
    <property type="entry name" value="Glyco_hydro_2_cat"/>
</dbReference>
<dbReference type="Pfam" id="PF00703">
    <property type="entry name" value="Glyco_hydro_2"/>
    <property type="match status" value="1"/>
</dbReference>
<feature type="domain" description="Glycosyl hydrolases family 2 sugar binding" evidence="7">
    <location>
        <begin position="103"/>
        <end position="196"/>
    </location>
</feature>
<dbReference type="PROSITE" id="PS00608">
    <property type="entry name" value="GLYCOSYL_HYDROL_F2_2"/>
    <property type="match status" value="1"/>
</dbReference>